<evidence type="ECO:0000313" key="2">
    <source>
        <dbReference type="Proteomes" id="UP000283627"/>
    </source>
</evidence>
<evidence type="ECO:0000313" key="1">
    <source>
        <dbReference type="EMBL" id="RON48739.1"/>
    </source>
</evidence>
<evidence type="ECO:0008006" key="3">
    <source>
        <dbReference type="Google" id="ProtNLM"/>
    </source>
</evidence>
<name>A0A423K9V9_9PSED</name>
<dbReference type="RefSeq" id="WP_123409404.1">
    <property type="nucleotide sequence ID" value="NZ_MOBP01000017.1"/>
</dbReference>
<protein>
    <recommendedName>
        <fullName evidence="3">Transcriptional regulator</fullName>
    </recommendedName>
</protein>
<proteinExistence type="predicted"/>
<accession>A0A423K9V9</accession>
<reference evidence="1 2" key="1">
    <citation type="submission" date="2016-10" db="EMBL/GenBank/DDBJ databases">
        <title>Comparative genome analysis of multiple Pseudomonas spp. focuses on biocontrol and plant growth promoting traits.</title>
        <authorList>
            <person name="Tao X.-Y."/>
            <person name="Taylor C.G."/>
        </authorList>
    </citation>
    <scope>NUCLEOTIDE SEQUENCE [LARGE SCALE GENOMIC DNA]</scope>
    <source>
        <strain evidence="1 2">39A2</strain>
    </source>
</reference>
<dbReference type="Proteomes" id="UP000283627">
    <property type="component" value="Unassembled WGS sequence"/>
</dbReference>
<organism evidence="1 2">
    <name type="scientific">Pseudomonas frederiksbergensis</name>
    <dbReference type="NCBI Taxonomy" id="104087"/>
    <lineage>
        <taxon>Bacteria</taxon>
        <taxon>Pseudomonadati</taxon>
        <taxon>Pseudomonadota</taxon>
        <taxon>Gammaproteobacteria</taxon>
        <taxon>Pseudomonadales</taxon>
        <taxon>Pseudomonadaceae</taxon>
        <taxon>Pseudomonas</taxon>
    </lineage>
</organism>
<gene>
    <name evidence="1" type="ORF">BK665_24200</name>
</gene>
<dbReference type="OrthoDB" id="9796786at2"/>
<dbReference type="EMBL" id="MOBP01000017">
    <property type="protein sequence ID" value="RON48739.1"/>
    <property type="molecule type" value="Genomic_DNA"/>
</dbReference>
<comment type="caution">
    <text evidence="1">The sequence shown here is derived from an EMBL/GenBank/DDBJ whole genome shotgun (WGS) entry which is preliminary data.</text>
</comment>
<sequence length="79" mass="8781">MNTKPIRTVDDLNTALLRIEQLWGAASNSTEGNELEVLAMLVEKYEDEHFPIPASDPTEALKFRISSSGSLDCLSRRTS</sequence>
<dbReference type="AlphaFoldDB" id="A0A423K9V9"/>